<feature type="compositionally biased region" description="Basic residues" evidence="1">
    <location>
        <begin position="1"/>
        <end position="17"/>
    </location>
</feature>
<sequence>MPHAVPRSRKCAARRACKTPTSTRRTSQPSHSPRQPWADLPPATALRHGPTQLAHPAWNQAAIRRRRDTPLRPSAKECLRRASTKRACHIPARREIDSPRSDLKRNGQKAGEIHMYNMTAREYVLPKIGNWNAAGWF</sequence>
<evidence type="ECO:0000313" key="3">
    <source>
        <dbReference type="Proteomes" id="UP000433876"/>
    </source>
</evidence>
<gene>
    <name evidence="2" type="ORF">SMACR_02636</name>
</gene>
<feature type="compositionally biased region" description="Low complexity" evidence="1">
    <location>
        <begin position="18"/>
        <end position="36"/>
    </location>
</feature>
<organism evidence="2 3">
    <name type="scientific">Sordaria macrospora</name>
    <dbReference type="NCBI Taxonomy" id="5147"/>
    <lineage>
        <taxon>Eukaryota</taxon>
        <taxon>Fungi</taxon>
        <taxon>Dikarya</taxon>
        <taxon>Ascomycota</taxon>
        <taxon>Pezizomycotina</taxon>
        <taxon>Sordariomycetes</taxon>
        <taxon>Sordariomycetidae</taxon>
        <taxon>Sordariales</taxon>
        <taxon>Sordariaceae</taxon>
        <taxon>Sordaria</taxon>
    </lineage>
</organism>
<feature type="region of interest" description="Disordered" evidence="1">
    <location>
        <begin position="1"/>
        <end position="58"/>
    </location>
</feature>
<proteinExistence type="predicted"/>
<evidence type="ECO:0000313" key="2">
    <source>
        <dbReference type="EMBL" id="KAA8636426.1"/>
    </source>
</evidence>
<evidence type="ECO:0000256" key="1">
    <source>
        <dbReference type="SAM" id="MobiDB-lite"/>
    </source>
</evidence>
<comment type="caution">
    <text evidence="2">The sequence shown here is derived from an EMBL/GenBank/DDBJ whole genome shotgun (WGS) entry which is preliminary data.</text>
</comment>
<accession>A0A8S9A4L7</accession>
<dbReference type="EMBL" id="NMPR01000004">
    <property type="protein sequence ID" value="KAA8636426.1"/>
    <property type="molecule type" value="Genomic_DNA"/>
</dbReference>
<dbReference type="AlphaFoldDB" id="A0A8S9A4L7"/>
<reference evidence="2 3" key="1">
    <citation type="submission" date="2017-07" db="EMBL/GenBank/DDBJ databases">
        <title>Genome sequence of the Sordaria macrospora wild type strain R19027.</title>
        <authorList>
            <person name="Nowrousian M."/>
            <person name="Teichert I."/>
            <person name="Kueck U."/>
        </authorList>
    </citation>
    <scope>NUCLEOTIDE SEQUENCE [LARGE SCALE GENOMIC DNA]</scope>
    <source>
        <strain evidence="2 3">R19027</strain>
        <tissue evidence="2">Mycelium</tissue>
    </source>
</reference>
<protein>
    <submittedName>
        <fullName evidence="2">Uncharacterized protein</fullName>
    </submittedName>
</protein>
<name>A0A8S9A4L7_SORMA</name>
<dbReference type="Proteomes" id="UP000433876">
    <property type="component" value="Unassembled WGS sequence"/>
</dbReference>